<keyword evidence="6" id="KW-1185">Reference proteome</keyword>
<comment type="caution">
    <text evidence="5">The sequence shown here is derived from an EMBL/GenBank/DDBJ whole genome shotgun (WGS) entry which is preliminary data.</text>
</comment>
<evidence type="ECO:0000256" key="3">
    <source>
        <dbReference type="ARBA" id="ARBA00023002"/>
    </source>
</evidence>
<dbReference type="Proteomes" id="UP001172083">
    <property type="component" value="Unassembled WGS sequence"/>
</dbReference>
<dbReference type="InterPro" id="IPR050765">
    <property type="entry name" value="Riboflavin_Biosynth_HTPR"/>
</dbReference>
<gene>
    <name evidence="5" type="ORF">QQ020_08160</name>
</gene>
<keyword evidence="3" id="KW-0560">Oxidoreductase</keyword>
<dbReference type="InterPro" id="IPR024072">
    <property type="entry name" value="DHFR-like_dom_sf"/>
</dbReference>
<reference evidence="5" key="1">
    <citation type="submission" date="2023-06" db="EMBL/GenBank/DDBJ databases">
        <title>Genomic of Agaribacillus aureum.</title>
        <authorList>
            <person name="Wang G."/>
        </authorList>
    </citation>
    <scope>NUCLEOTIDE SEQUENCE</scope>
    <source>
        <strain evidence="5">BMA12</strain>
    </source>
</reference>
<evidence type="ECO:0000313" key="6">
    <source>
        <dbReference type="Proteomes" id="UP001172083"/>
    </source>
</evidence>
<proteinExistence type="predicted"/>
<organism evidence="5 6">
    <name type="scientific">Agaribacillus aureus</name>
    <dbReference type="NCBI Taxonomy" id="3051825"/>
    <lineage>
        <taxon>Bacteria</taxon>
        <taxon>Pseudomonadati</taxon>
        <taxon>Bacteroidota</taxon>
        <taxon>Cytophagia</taxon>
        <taxon>Cytophagales</taxon>
        <taxon>Splendidivirgaceae</taxon>
        <taxon>Agaribacillus</taxon>
    </lineage>
</organism>
<feature type="domain" description="Bacterial bifunctional deaminase-reductase C-terminal" evidence="4">
    <location>
        <begin position="118"/>
        <end position="298"/>
    </location>
</feature>
<protein>
    <submittedName>
        <fullName evidence="5">RibD family protein</fullName>
    </submittedName>
</protein>
<dbReference type="EMBL" id="JAUJEB010000001">
    <property type="protein sequence ID" value="MDN5212021.1"/>
    <property type="molecule type" value="Genomic_DNA"/>
</dbReference>
<sequence length="321" mass="35778">MSLSLNHIWTGIEELQKLLKSLEQPFEFAVLSFQGNEVVININEITDTAKCFPSIVISPNPMENLNGLHSRFEPDSLTEVHMRKCSNVTEEQISFLKQYIPYALLPLYANKEKRTITISHFAQSLDGKIATAGGDSKWIGNRENLVHAHRMRALCDAILIGSNTLIHDNPALTVRNVTGNDPIKVVIGKSNELNFDKLLENNARVIYFTDNKNNCLTSNVETIDASTSNGVIDSRKILKTLYTKGIHSLYIEGGSKTASNFLVNNAIDVIQLHIAPMIMGSGIVNFSLPEISAINESISFKKFNFTPMGEHVMFTGEVKRR</sequence>
<dbReference type="PANTHER" id="PTHR38011:SF7">
    <property type="entry name" value="2,5-DIAMINO-6-RIBOSYLAMINO-4(3H)-PYRIMIDINONE 5'-PHOSPHATE REDUCTASE"/>
    <property type="match status" value="1"/>
</dbReference>
<dbReference type="PANTHER" id="PTHR38011">
    <property type="entry name" value="DIHYDROFOLATE REDUCTASE FAMILY PROTEIN (AFU_ORTHOLOGUE AFUA_8G06820)"/>
    <property type="match status" value="1"/>
</dbReference>
<dbReference type="InterPro" id="IPR002734">
    <property type="entry name" value="RibDG_C"/>
</dbReference>
<name>A0ABT8L4R0_9BACT</name>
<dbReference type="Gene3D" id="3.40.430.10">
    <property type="entry name" value="Dihydrofolate Reductase, subunit A"/>
    <property type="match status" value="1"/>
</dbReference>
<accession>A0ABT8L4R0</accession>
<dbReference type="RefSeq" id="WP_346757346.1">
    <property type="nucleotide sequence ID" value="NZ_JAUJEB010000001.1"/>
</dbReference>
<dbReference type="SUPFAM" id="SSF53597">
    <property type="entry name" value="Dihydrofolate reductase-like"/>
    <property type="match status" value="1"/>
</dbReference>
<evidence type="ECO:0000313" key="5">
    <source>
        <dbReference type="EMBL" id="MDN5212021.1"/>
    </source>
</evidence>
<evidence type="ECO:0000256" key="2">
    <source>
        <dbReference type="ARBA" id="ARBA00022857"/>
    </source>
</evidence>
<dbReference type="Pfam" id="PF01872">
    <property type="entry name" value="RibD_C"/>
    <property type="match status" value="1"/>
</dbReference>
<comment type="pathway">
    <text evidence="1">Cofactor biosynthesis; riboflavin biosynthesis.</text>
</comment>
<keyword evidence="2" id="KW-0521">NADP</keyword>
<evidence type="ECO:0000259" key="4">
    <source>
        <dbReference type="Pfam" id="PF01872"/>
    </source>
</evidence>
<evidence type="ECO:0000256" key="1">
    <source>
        <dbReference type="ARBA" id="ARBA00005104"/>
    </source>
</evidence>